<name>A0A1V2LAB2_CYBFA</name>
<evidence type="ECO:0000256" key="2">
    <source>
        <dbReference type="ARBA" id="ARBA00004496"/>
    </source>
</evidence>
<keyword evidence="7" id="KW-0819">tRNA processing</keyword>
<evidence type="ECO:0000256" key="4">
    <source>
        <dbReference type="ARBA" id="ARBA00007573"/>
    </source>
</evidence>
<comment type="similarity">
    <text evidence="4">Belongs to the ELP4 family.</text>
</comment>
<organism evidence="10 11">
    <name type="scientific">Cyberlindnera fabianii</name>
    <name type="common">Yeast</name>
    <name type="synonym">Hansenula fabianii</name>
    <dbReference type="NCBI Taxonomy" id="36022"/>
    <lineage>
        <taxon>Eukaryota</taxon>
        <taxon>Fungi</taxon>
        <taxon>Dikarya</taxon>
        <taxon>Ascomycota</taxon>
        <taxon>Saccharomycotina</taxon>
        <taxon>Saccharomycetes</taxon>
        <taxon>Phaffomycetales</taxon>
        <taxon>Phaffomycetaceae</taxon>
        <taxon>Cyberlindnera</taxon>
    </lineage>
</organism>
<dbReference type="VEuPathDB" id="FungiDB:BON22_2186"/>
<feature type="compositionally biased region" description="Polar residues" evidence="9">
    <location>
        <begin position="199"/>
        <end position="215"/>
    </location>
</feature>
<dbReference type="GO" id="GO:0002098">
    <property type="term" value="P:tRNA wobble uridine modification"/>
    <property type="evidence" value="ECO:0007669"/>
    <property type="project" value="InterPro"/>
</dbReference>
<dbReference type="STRING" id="36022.A0A1V2LAB2"/>
<gene>
    <name evidence="10" type="ORF">BON22_2186</name>
</gene>
<keyword evidence="8" id="KW-0539">Nucleus</keyword>
<keyword evidence="11" id="KW-1185">Reference proteome</keyword>
<reference evidence="11" key="1">
    <citation type="journal article" date="2017" name="Genome Announc.">
        <title>Genome sequences of Cyberlindnera fabianii 65, Pichia kudriavzevii 129, and Saccharomyces cerevisiae 131 isolated from fermented masau fruits in Zimbabwe.</title>
        <authorList>
            <person name="van Rijswijck I.M.H."/>
            <person name="Derks M.F.L."/>
            <person name="Abee T."/>
            <person name="de Ridder D."/>
            <person name="Smid E.J."/>
        </authorList>
    </citation>
    <scope>NUCLEOTIDE SEQUENCE [LARGE SCALE GENOMIC DNA]</scope>
    <source>
        <strain evidence="11">65</strain>
    </source>
</reference>
<evidence type="ECO:0000313" key="10">
    <source>
        <dbReference type="EMBL" id="ONH67981.1"/>
    </source>
</evidence>
<accession>A0A1V2LAB2</accession>
<dbReference type="GO" id="GO:0033588">
    <property type="term" value="C:elongator holoenzyme complex"/>
    <property type="evidence" value="ECO:0007669"/>
    <property type="project" value="InterPro"/>
</dbReference>
<comment type="caution">
    <text evidence="10">The sequence shown here is derived from an EMBL/GenBank/DDBJ whole genome shotgun (WGS) entry which is preliminary data.</text>
</comment>
<dbReference type="InterPro" id="IPR008728">
    <property type="entry name" value="Elongator_complex_protein_4"/>
</dbReference>
<sequence length="454" mass="50386">MSFRKRGDVISTGGRIPPAVPGRGSPIGVPEGVPAVPGRGPVPVPGRNPIVPGRAPIGGSGLRAPPGSNTLQNHDLSGRMKALSVEEEFKHPGIRPSTINSQSTVSTGCADLDKILGHSGLPLGSFMLLEESGTTDFGSVLVKAFASQGVVHNRLDPKSSNTHVIVITSNSQWGKELPGLYKGSSRDIKKQKVRENENKVSVQNMIDNDSRSTPRPSKPAVERDSDLRIAWRYGLNDVSKKQSNVQLDNEIYKDFNHQFDITSRLTPSPGSNEITYLPLSTSFTSIIKQIELIVQQHKNKIIRLVIPSFLHPAMYPPTLTSSQEVIPFIHQLRSLTQKHSKLVISVTLSLDLFPRDTALVKHIENLVDAVFHLEPFNQEMIKFLEKAYHNQPTKVQHGLVHVYKIPYLSEKGHMMVMKSEFAFKNGRKKFEIEEWGIPVEDEEEPSQTTQNIDF</sequence>
<dbReference type="Proteomes" id="UP000189513">
    <property type="component" value="Unassembled WGS sequence"/>
</dbReference>
<comment type="subcellular location">
    <subcellularLocation>
        <location evidence="2">Cytoplasm</location>
    </subcellularLocation>
    <subcellularLocation>
        <location evidence="1">Nucleus</location>
    </subcellularLocation>
</comment>
<dbReference type="GO" id="GO:0005737">
    <property type="term" value="C:cytoplasm"/>
    <property type="evidence" value="ECO:0007669"/>
    <property type="project" value="UniProtKB-SubCell"/>
</dbReference>
<proteinExistence type="inferred from homology"/>
<keyword evidence="6" id="KW-0963">Cytoplasm</keyword>
<evidence type="ECO:0000313" key="11">
    <source>
        <dbReference type="Proteomes" id="UP000189513"/>
    </source>
</evidence>
<evidence type="ECO:0000256" key="9">
    <source>
        <dbReference type="SAM" id="MobiDB-lite"/>
    </source>
</evidence>
<evidence type="ECO:0000256" key="3">
    <source>
        <dbReference type="ARBA" id="ARBA00005043"/>
    </source>
</evidence>
<dbReference type="CDD" id="cd19494">
    <property type="entry name" value="Elp4"/>
    <property type="match status" value="1"/>
</dbReference>
<feature type="region of interest" description="Disordered" evidence="9">
    <location>
        <begin position="184"/>
        <end position="223"/>
    </location>
</feature>
<feature type="region of interest" description="Disordered" evidence="9">
    <location>
        <begin position="1"/>
        <end position="27"/>
    </location>
</feature>
<feature type="compositionally biased region" description="Basic and acidic residues" evidence="9">
    <location>
        <begin position="184"/>
        <end position="198"/>
    </location>
</feature>
<comment type="pathway">
    <text evidence="3">tRNA modification; 5-methoxycarbonylmethyl-2-thiouridine-tRNA biosynthesis.</text>
</comment>
<dbReference type="Gene3D" id="3.40.50.300">
    <property type="entry name" value="P-loop containing nucleotide triphosphate hydrolases"/>
    <property type="match status" value="1"/>
</dbReference>
<dbReference type="Pfam" id="PF05625">
    <property type="entry name" value="PAXNEB"/>
    <property type="match status" value="1"/>
</dbReference>
<evidence type="ECO:0000256" key="7">
    <source>
        <dbReference type="ARBA" id="ARBA00022694"/>
    </source>
</evidence>
<evidence type="ECO:0000256" key="5">
    <source>
        <dbReference type="ARBA" id="ARBA00020265"/>
    </source>
</evidence>
<dbReference type="GO" id="GO:0008023">
    <property type="term" value="C:transcription elongation factor complex"/>
    <property type="evidence" value="ECO:0007669"/>
    <property type="project" value="TreeGrafter"/>
</dbReference>
<protein>
    <recommendedName>
        <fullName evidence="5">Elongator complex protein 4</fullName>
    </recommendedName>
</protein>
<evidence type="ECO:0000256" key="8">
    <source>
        <dbReference type="ARBA" id="ARBA00023242"/>
    </source>
</evidence>
<dbReference type="UniPathway" id="UPA00988"/>
<evidence type="ECO:0000256" key="6">
    <source>
        <dbReference type="ARBA" id="ARBA00022490"/>
    </source>
</evidence>
<dbReference type="AlphaFoldDB" id="A0A1V2LAB2"/>
<dbReference type="PANTHER" id="PTHR12896:SF1">
    <property type="entry name" value="ELONGATOR COMPLEX PROTEIN 4"/>
    <property type="match status" value="1"/>
</dbReference>
<dbReference type="PANTHER" id="PTHR12896">
    <property type="entry name" value="PAX6 NEIGHBOR PROTEIN PAXNEB"/>
    <property type="match status" value="1"/>
</dbReference>
<dbReference type="InterPro" id="IPR027417">
    <property type="entry name" value="P-loop_NTPase"/>
</dbReference>
<dbReference type="OMA" id="QGMLKVH"/>
<dbReference type="EMBL" id="MPUK01000003">
    <property type="protein sequence ID" value="ONH67981.1"/>
    <property type="molecule type" value="Genomic_DNA"/>
</dbReference>
<evidence type="ECO:0000256" key="1">
    <source>
        <dbReference type="ARBA" id="ARBA00004123"/>
    </source>
</evidence>